<keyword evidence="2" id="KW-0472">Membrane</keyword>
<evidence type="ECO:0000313" key="3">
    <source>
        <dbReference type="EMBL" id="CAE0187870.1"/>
    </source>
</evidence>
<name>A0A7S3FM08_9CHLO</name>
<dbReference type="Proteomes" id="UP001472866">
    <property type="component" value="Chromosome 09"/>
</dbReference>
<evidence type="ECO:0000256" key="2">
    <source>
        <dbReference type="SAM" id="Phobius"/>
    </source>
</evidence>
<evidence type="ECO:0000313" key="4">
    <source>
        <dbReference type="EMBL" id="WZN64161.1"/>
    </source>
</evidence>
<keyword evidence="2" id="KW-0812">Transmembrane</keyword>
<evidence type="ECO:0000313" key="5">
    <source>
        <dbReference type="Proteomes" id="UP001472866"/>
    </source>
</evidence>
<keyword evidence="2" id="KW-1133">Transmembrane helix</keyword>
<dbReference type="AlphaFoldDB" id="A0A7S3FM08"/>
<gene>
    <name evidence="3" type="ORF">CROS1456_LOCUS937</name>
    <name evidence="4" type="ORF">HKI87_09g57150</name>
</gene>
<dbReference type="PANTHER" id="PTHR35302">
    <property type="match status" value="1"/>
</dbReference>
<dbReference type="EMBL" id="CP151509">
    <property type="protein sequence ID" value="WZN64161.1"/>
    <property type="molecule type" value="Genomic_DNA"/>
</dbReference>
<accession>A0A7S3FM08</accession>
<protein>
    <submittedName>
        <fullName evidence="4">Subunit B of cofactor assembly of complex C</fullName>
    </submittedName>
</protein>
<dbReference type="PANTHER" id="PTHR35302:SF1">
    <property type="entry name" value="PROTEIN COFACTOR ASSEMBLY OF COMPLEX C SUBUNIT B CCB1, CHLOROPLASTIC"/>
    <property type="match status" value="1"/>
</dbReference>
<feature type="transmembrane region" description="Helical" evidence="2">
    <location>
        <begin position="159"/>
        <end position="180"/>
    </location>
</feature>
<dbReference type="Pfam" id="PF12046">
    <property type="entry name" value="CCB1"/>
    <property type="match status" value="1"/>
</dbReference>
<reference evidence="3" key="1">
    <citation type="submission" date="2021-01" db="EMBL/GenBank/DDBJ databases">
        <authorList>
            <person name="Corre E."/>
            <person name="Pelletier E."/>
            <person name="Niang G."/>
            <person name="Scheremetjew M."/>
            <person name="Finn R."/>
            <person name="Kale V."/>
            <person name="Holt S."/>
            <person name="Cochrane G."/>
            <person name="Meng A."/>
            <person name="Brown T."/>
            <person name="Cohen L."/>
        </authorList>
    </citation>
    <scope>NUCLEOTIDE SEQUENCE</scope>
    <source>
        <strain evidence="3">RCC1871</strain>
    </source>
</reference>
<reference evidence="4 5" key="2">
    <citation type="submission" date="2024-03" db="EMBL/GenBank/DDBJ databases">
        <title>Complete genome sequence of the green alga Chloropicon roscoffensis RCC1871.</title>
        <authorList>
            <person name="Lemieux C."/>
            <person name="Pombert J.-F."/>
            <person name="Otis C."/>
            <person name="Turmel M."/>
        </authorList>
    </citation>
    <scope>NUCLEOTIDE SEQUENCE [LARGE SCALE GENOMIC DNA]</scope>
    <source>
        <strain evidence="4 5">RCC1871</strain>
    </source>
</reference>
<dbReference type="InterPro" id="IPR021919">
    <property type="entry name" value="CCB1"/>
</dbReference>
<feature type="compositionally biased region" description="Low complexity" evidence="1">
    <location>
        <begin position="21"/>
        <end position="36"/>
    </location>
</feature>
<dbReference type="EMBL" id="HBHZ01001178">
    <property type="protein sequence ID" value="CAE0187870.1"/>
    <property type="molecule type" value="Transcribed_RNA"/>
</dbReference>
<sequence length="277" mass="29804">MTTMVRARCRSAPPATTTMGSRPAAPQPRAAPSLSPRHGRALPPPQSSALSSLLMLADVAASETTTAELGKFAGDRGSYWASLGLVILTAPGLWSLVKRAPKASVKSMTFEVPGPAQGGSLDETASAIATYFTRYNYKIVETGEVITFQGTYEANRGQGIALTFYVFLGLASISLVLSIVNQEVGNWWYALILLTPGAYFYYMSNGTRVEEAKVKMVTSDDEKFTDIILQCDKEELERFAMETGYVEKGKVKVKGLLEDTPLVQSSSSSAKGFGGDK</sequence>
<keyword evidence="5" id="KW-1185">Reference proteome</keyword>
<evidence type="ECO:0000256" key="1">
    <source>
        <dbReference type="SAM" id="MobiDB-lite"/>
    </source>
</evidence>
<proteinExistence type="predicted"/>
<feature type="transmembrane region" description="Helical" evidence="2">
    <location>
        <begin position="186"/>
        <end position="203"/>
    </location>
</feature>
<organism evidence="3">
    <name type="scientific">Chloropicon roscoffensis</name>
    <dbReference type="NCBI Taxonomy" id="1461544"/>
    <lineage>
        <taxon>Eukaryota</taxon>
        <taxon>Viridiplantae</taxon>
        <taxon>Chlorophyta</taxon>
        <taxon>Chloropicophyceae</taxon>
        <taxon>Chloropicales</taxon>
        <taxon>Chloropicaceae</taxon>
        <taxon>Chloropicon</taxon>
    </lineage>
</organism>
<feature type="region of interest" description="Disordered" evidence="1">
    <location>
        <begin position="1"/>
        <end position="45"/>
    </location>
</feature>